<dbReference type="RefSeq" id="WP_193373564.1">
    <property type="nucleotide sequence ID" value="NZ_JANFVX010000004.1"/>
</dbReference>
<proteinExistence type="predicted"/>
<comment type="caution">
    <text evidence="1">The sequence shown here is derived from an EMBL/GenBank/DDBJ whole genome shotgun (WGS) entry which is preliminary data.</text>
</comment>
<reference evidence="1" key="1">
    <citation type="submission" date="2022-06" db="EMBL/GenBank/DDBJ databases">
        <title>Dynamics of rice microbiomes reveals core vertical transmitted seed endophytes.</title>
        <authorList>
            <person name="Liao K."/>
            <person name="Zhang X."/>
        </authorList>
    </citation>
    <scope>NUCLEOTIDE SEQUENCE</scope>
    <source>
        <strain evidence="1">JT1-17</strain>
    </source>
</reference>
<dbReference type="AlphaFoldDB" id="A0AAJ1CXM0"/>
<name>A0AAJ1CXM0_PANAN</name>
<protein>
    <submittedName>
        <fullName evidence="1">Uncharacterized protein</fullName>
    </submittedName>
</protein>
<organism evidence="1 2">
    <name type="scientific">Pantoea ananas</name>
    <name type="common">Erwinia uredovora</name>
    <dbReference type="NCBI Taxonomy" id="553"/>
    <lineage>
        <taxon>Bacteria</taxon>
        <taxon>Pseudomonadati</taxon>
        <taxon>Pseudomonadota</taxon>
        <taxon>Gammaproteobacteria</taxon>
        <taxon>Enterobacterales</taxon>
        <taxon>Erwiniaceae</taxon>
        <taxon>Pantoea</taxon>
    </lineage>
</organism>
<evidence type="ECO:0000313" key="1">
    <source>
        <dbReference type="EMBL" id="MCW0343417.1"/>
    </source>
</evidence>
<gene>
    <name evidence="1" type="ORF">NB703_001510</name>
</gene>
<evidence type="ECO:0000313" key="2">
    <source>
        <dbReference type="Proteomes" id="UP001208888"/>
    </source>
</evidence>
<dbReference type="EMBL" id="JANFVX010000004">
    <property type="protein sequence ID" value="MCW0343417.1"/>
    <property type="molecule type" value="Genomic_DNA"/>
</dbReference>
<accession>A0AAJ1CXM0</accession>
<sequence length="57" mass="6493">MKQADVSIVNSPIVGKSANEILKHFNDYNFVDDHGHRLEFCEDFIELVNQAAKDKSD</sequence>
<dbReference type="Proteomes" id="UP001208888">
    <property type="component" value="Unassembled WGS sequence"/>
</dbReference>